<dbReference type="EC" id="3.6.1.22" evidence="4"/>
<keyword evidence="5" id="KW-0479">Metal-binding</keyword>
<comment type="similarity">
    <text evidence="3">Belongs to the Nudix hydrolase family. NudC subfamily.</text>
</comment>
<keyword evidence="7" id="KW-0460">Magnesium</keyword>
<comment type="cofactor">
    <cofactor evidence="1">
        <name>Mg(2+)</name>
        <dbReference type="ChEBI" id="CHEBI:18420"/>
    </cofactor>
</comment>
<dbReference type="PROSITE" id="PS00893">
    <property type="entry name" value="NUDIX_BOX"/>
    <property type="match status" value="1"/>
</dbReference>
<dbReference type="GO" id="GO:0006742">
    <property type="term" value="P:NADP+ catabolic process"/>
    <property type="evidence" value="ECO:0007669"/>
    <property type="project" value="TreeGrafter"/>
</dbReference>
<proteinExistence type="inferred from homology"/>
<accession>A0A9D2NRP1</accession>
<protein>
    <recommendedName>
        <fullName evidence="4">NAD(+) diphosphatase</fullName>
        <ecNumber evidence="4">3.6.1.22</ecNumber>
    </recommendedName>
</protein>
<dbReference type="PROSITE" id="PS51462">
    <property type="entry name" value="NUDIX"/>
    <property type="match status" value="1"/>
</dbReference>
<keyword evidence="8" id="KW-0520">NAD</keyword>
<dbReference type="Proteomes" id="UP000823896">
    <property type="component" value="Unassembled WGS sequence"/>
</dbReference>
<dbReference type="GO" id="GO:0035529">
    <property type="term" value="F:NADH pyrophosphatase activity"/>
    <property type="evidence" value="ECO:0007669"/>
    <property type="project" value="TreeGrafter"/>
</dbReference>
<dbReference type="GO" id="GO:0005829">
    <property type="term" value="C:cytosol"/>
    <property type="evidence" value="ECO:0007669"/>
    <property type="project" value="TreeGrafter"/>
</dbReference>
<comment type="caution">
    <text evidence="11">The sequence shown here is derived from an EMBL/GenBank/DDBJ whole genome shotgun (WGS) entry which is preliminary data.</text>
</comment>
<dbReference type="CDD" id="cd03429">
    <property type="entry name" value="NUDIX_NADH_pyrophosphatase_Nudt13"/>
    <property type="match status" value="1"/>
</dbReference>
<evidence type="ECO:0000256" key="5">
    <source>
        <dbReference type="ARBA" id="ARBA00022723"/>
    </source>
</evidence>
<evidence type="ECO:0000313" key="12">
    <source>
        <dbReference type="Proteomes" id="UP000823896"/>
    </source>
</evidence>
<gene>
    <name evidence="11" type="primary">nudC</name>
    <name evidence="11" type="ORF">H9702_09555</name>
</gene>
<dbReference type="InterPro" id="IPR050241">
    <property type="entry name" value="NAD-cap_RNA_hydrolase_NudC"/>
</dbReference>
<dbReference type="InterPro" id="IPR015797">
    <property type="entry name" value="NUDIX_hydrolase-like_dom_sf"/>
</dbReference>
<reference evidence="11" key="1">
    <citation type="journal article" date="2021" name="PeerJ">
        <title>Extensive microbial diversity within the chicken gut microbiome revealed by metagenomics and culture.</title>
        <authorList>
            <person name="Gilroy R."/>
            <person name="Ravi A."/>
            <person name="Getino M."/>
            <person name="Pursley I."/>
            <person name="Horton D.L."/>
            <person name="Alikhan N.F."/>
            <person name="Baker D."/>
            <person name="Gharbi K."/>
            <person name="Hall N."/>
            <person name="Watson M."/>
            <person name="Adriaenssens E.M."/>
            <person name="Foster-Nyarko E."/>
            <person name="Jarju S."/>
            <person name="Secka A."/>
            <person name="Antonio M."/>
            <person name="Oren A."/>
            <person name="Chaudhuri R.R."/>
            <person name="La Ragione R."/>
            <person name="Hildebrand F."/>
            <person name="Pallen M.J."/>
        </authorList>
    </citation>
    <scope>NUCLEOTIDE SEQUENCE</scope>
    <source>
        <strain evidence="11">CHK187-11901</strain>
    </source>
</reference>
<dbReference type="NCBIfam" id="NF001299">
    <property type="entry name" value="PRK00241.1"/>
    <property type="match status" value="1"/>
</dbReference>
<dbReference type="Gene3D" id="3.90.79.20">
    <property type="match status" value="1"/>
</dbReference>
<dbReference type="Pfam" id="PF00293">
    <property type="entry name" value="NUDIX"/>
    <property type="match status" value="1"/>
</dbReference>
<evidence type="ECO:0000256" key="3">
    <source>
        <dbReference type="ARBA" id="ARBA00009595"/>
    </source>
</evidence>
<dbReference type="InterPro" id="IPR000086">
    <property type="entry name" value="NUDIX_hydrolase_dom"/>
</dbReference>
<dbReference type="Gene3D" id="3.90.79.10">
    <property type="entry name" value="Nucleoside Triphosphate Pyrophosphohydrolase"/>
    <property type="match status" value="1"/>
</dbReference>
<sequence>MIQDILPYHFDNVYHPRQPRDEDIVLLYRPGNILIRRADMPYARVKELYEDDREALQYLFALDDTACFTLCKEAVSLPQRMEYVSTRWLRTLRPHALAMIGISGYQLWSWYRSRMFCGECGRLMRHDEKERMMRCDHCGRMEYPKICPAVIVAVTDRDSIVLTRYAGRQYQKYALIAGFCEIGETLEETVRREVMEETGLRVKNLRYYKSQPWSFTDTLLCGFFCELDGSPKITRDADELAEARWVERGAVPPDEEGISLTGEMMRVFREGKEHEY</sequence>
<reference evidence="11" key="2">
    <citation type="submission" date="2021-04" db="EMBL/GenBank/DDBJ databases">
        <authorList>
            <person name="Gilroy R."/>
        </authorList>
    </citation>
    <scope>NUCLEOTIDE SEQUENCE</scope>
    <source>
        <strain evidence="11">CHK187-11901</strain>
    </source>
</reference>
<name>A0A9D2NRP1_9FIRM</name>
<dbReference type="InterPro" id="IPR020084">
    <property type="entry name" value="NUDIX_hydrolase_CS"/>
</dbReference>
<evidence type="ECO:0000256" key="1">
    <source>
        <dbReference type="ARBA" id="ARBA00001946"/>
    </source>
</evidence>
<keyword evidence="6 11" id="KW-0378">Hydrolase</keyword>
<dbReference type="AlphaFoldDB" id="A0A9D2NRP1"/>
<dbReference type="PANTHER" id="PTHR42904:SF6">
    <property type="entry name" value="NAD-CAPPED RNA HYDROLASE NUDT12"/>
    <property type="match status" value="1"/>
</dbReference>
<dbReference type="PANTHER" id="PTHR42904">
    <property type="entry name" value="NUDIX HYDROLASE, NUDC SUBFAMILY"/>
    <property type="match status" value="1"/>
</dbReference>
<evidence type="ECO:0000313" key="11">
    <source>
        <dbReference type="EMBL" id="HJC37356.1"/>
    </source>
</evidence>
<evidence type="ECO:0000259" key="10">
    <source>
        <dbReference type="PROSITE" id="PS51462"/>
    </source>
</evidence>
<evidence type="ECO:0000256" key="2">
    <source>
        <dbReference type="ARBA" id="ARBA00001947"/>
    </source>
</evidence>
<evidence type="ECO:0000256" key="7">
    <source>
        <dbReference type="ARBA" id="ARBA00022842"/>
    </source>
</evidence>
<organism evidence="11 12">
    <name type="scientific">Candidatus Merdibacter merdavium</name>
    <dbReference type="NCBI Taxonomy" id="2838692"/>
    <lineage>
        <taxon>Bacteria</taxon>
        <taxon>Bacillati</taxon>
        <taxon>Bacillota</taxon>
        <taxon>Erysipelotrichia</taxon>
        <taxon>Erysipelotrichales</taxon>
        <taxon>Erysipelotrichaceae</taxon>
        <taxon>Merdibacter</taxon>
    </lineage>
</organism>
<evidence type="ECO:0000256" key="4">
    <source>
        <dbReference type="ARBA" id="ARBA00012381"/>
    </source>
</evidence>
<dbReference type="InterPro" id="IPR049734">
    <property type="entry name" value="NudC-like_C"/>
</dbReference>
<feature type="domain" description="Nudix hydrolase" evidence="10">
    <location>
        <begin position="144"/>
        <end position="270"/>
    </location>
</feature>
<evidence type="ECO:0000256" key="8">
    <source>
        <dbReference type="ARBA" id="ARBA00023027"/>
    </source>
</evidence>
<evidence type="ECO:0000256" key="6">
    <source>
        <dbReference type="ARBA" id="ARBA00022801"/>
    </source>
</evidence>
<dbReference type="GO" id="GO:0046872">
    <property type="term" value="F:metal ion binding"/>
    <property type="evidence" value="ECO:0007669"/>
    <property type="project" value="UniProtKB-KW"/>
</dbReference>
<dbReference type="GO" id="GO:0019677">
    <property type="term" value="P:NAD+ catabolic process"/>
    <property type="evidence" value="ECO:0007669"/>
    <property type="project" value="TreeGrafter"/>
</dbReference>
<dbReference type="EMBL" id="DWWM01000057">
    <property type="protein sequence ID" value="HJC37356.1"/>
    <property type="molecule type" value="Genomic_DNA"/>
</dbReference>
<evidence type="ECO:0000256" key="9">
    <source>
        <dbReference type="ARBA" id="ARBA00023679"/>
    </source>
</evidence>
<comment type="cofactor">
    <cofactor evidence="2">
        <name>Zn(2+)</name>
        <dbReference type="ChEBI" id="CHEBI:29105"/>
    </cofactor>
</comment>
<comment type="catalytic activity">
    <reaction evidence="9">
        <text>a 5'-end NAD(+)-phospho-ribonucleoside in mRNA + H2O = a 5'-end phospho-adenosine-phospho-ribonucleoside in mRNA + beta-nicotinamide D-ribonucleotide + 2 H(+)</text>
        <dbReference type="Rhea" id="RHEA:60876"/>
        <dbReference type="Rhea" id="RHEA-COMP:15698"/>
        <dbReference type="Rhea" id="RHEA-COMP:15719"/>
        <dbReference type="ChEBI" id="CHEBI:14649"/>
        <dbReference type="ChEBI" id="CHEBI:15377"/>
        <dbReference type="ChEBI" id="CHEBI:15378"/>
        <dbReference type="ChEBI" id="CHEBI:144029"/>
        <dbReference type="ChEBI" id="CHEBI:144051"/>
    </reaction>
    <physiologicalReaction direction="left-to-right" evidence="9">
        <dbReference type="Rhea" id="RHEA:60877"/>
    </physiologicalReaction>
</comment>
<dbReference type="SUPFAM" id="SSF55811">
    <property type="entry name" value="Nudix"/>
    <property type="match status" value="1"/>
</dbReference>